<evidence type="ECO:0000256" key="11">
    <source>
        <dbReference type="ARBA" id="ARBA00022777"/>
    </source>
</evidence>
<dbReference type="Gene3D" id="3.40.50.300">
    <property type="entry name" value="P-loop containing nucleotide triphosphate hydrolases"/>
    <property type="match status" value="1"/>
</dbReference>
<name>A0A1A0C787_ACEPA</name>
<evidence type="ECO:0000256" key="2">
    <source>
        <dbReference type="ARBA" id="ARBA00000711"/>
    </source>
</evidence>
<evidence type="ECO:0000256" key="3">
    <source>
        <dbReference type="ARBA" id="ARBA00001522"/>
    </source>
</evidence>
<dbReference type="EMBL" id="LYUD01000174">
    <property type="protein sequence ID" value="OAZ58481.1"/>
    <property type="molecule type" value="Genomic_DNA"/>
</dbReference>
<dbReference type="OrthoDB" id="9788370at2"/>
<evidence type="ECO:0000256" key="5">
    <source>
        <dbReference type="ARBA" id="ARBA00004692"/>
    </source>
</evidence>
<keyword evidence="8 14" id="KW-0169">Cobalamin biosynthesis</keyword>
<keyword evidence="11 14" id="KW-0418">Kinase</keyword>
<evidence type="ECO:0000256" key="13">
    <source>
        <dbReference type="ARBA" id="ARBA00023134"/>
    </source>
</evidence>
<dbReference type="PIRSF" id="PIRSF006135">
    <property type="entry name" value="CobU"/>
    <property type="match status" value="1"/>
</dbReference>
<dbReference type="InterPro" id="IPR027417">
    <property type="entry name" value="P-loop_NTPase"/>
</dbReference>
<protein>
    <recommendedName>
        <fullName evidence="14">Bifunctional adenosylcobalamin biosynthesis protein</fullName>
        <ecNumber evidence="14">2.7.1.156</ecNumber>
        <ecNumber evidence="14">2.7.7.62</ecNumber>
    </recommendedName>
</protein>
<dbReference type="PANTHER" id="PTHR34848:SF1">
    <property type="entry name" value="BIFUNCTIONAL ADENOSYLCOBALAMIN BIOSYNTHESIS PROTEIN COBU"/>
    <property type="match status" value="1"/>
</dbReference>
<dbReference type="NCBIfam" id="NF004469">
    <property type="entry name" value="PRK05800.1"/>
    <property type="match status" value="1"/>
</dbReference>
<comment type="catalytic activity">
    <reaction evidence="1 14">
        <text>adenosylcob(III)inamide + ATP = adenosylcob(III)inamide phosphate + ADP + H(+)</text>
        <dbReference type="Rhea" id="RHEA:15769"/>
        <dbReference type="ChEBI" id="CHEBI:2480"/>
        <dbReference type="ChEBI" id="CHEBI:15378"/>
        <dbReference type="ChEBI" id="CHEBI:30616"/>
        <dbReference type="ChEBI" id="CHEBI:58502"/>
        <dbReference type="ChEBI" id="CHEBI:456216"/>
        <dbReference type="EC" id="2.7.1.156"/>
    </reaction>
</comment>
<reference evidence="15 16" key="1">
    <citation type="submission" date="2016-05" db="EMBL/GenBank/DDBJ databases">
        <title>Genome sequencing of Acetobacter pasteurianus strain SRCM100623.</title>
        <authorList>
            <person name="Song Y.R."/>
        </authorList>
    </citation>
    <scope>NUCLEOTIDE SEQUENCE [LARGE SCALE GENOMIC DNA]</scope>
    <source>
        <strain evidence="15 16">SRCM100623</strain>
    </source>
</reference>
<keyword evidence="12 14" id="KW-0067">ATP-binding</keyword>
<evidence type="ECO:0000256" key="1">
    <source>
        <dbReference type="ARBA" id="ARBA00000312"/>
    </source>
</evidence>
<dbReference type="GO" id="GO:0005524">
    <property type="term" value="F:ATP binding"/>
    <property type="evidence" value="ECO:0007669"/>
    <property type="project" value="UniProtKB-UniRule"/>
</dbReference>
<dbReference type="UniPathway" id="UPA00148">
    <property type="reaction ID" value="UER00236"/>
</dbReference>
<gene>
    <name evidence="15" type="primary">cobP</name>
    <name evidence="15" type="ORF">SRCM100623_03007</name>
</gene>
<evidence type="ECO:0000256" key="12">
    <source>
        <dbReference type="ARBA" id="ARBA00022840"/>
    </source>
</evidence>
<dbReference type="SUPFAM" id="SSF52540">
    <property type="entry name" value="P-loop containing nucleoside triphosphate hydrolases"/>
    <property type="match status" value="1"/>
</dbReference>
<comment type="catalytic activity">
    <reaction evidence="3">
        <text>adenosylcob(III)inamide + GTP = adenosylcob(III)inamide phosphate + GDP + H(+)</text>
        <dbReference type="Rhea" id="RHEA:15765"/>
        <dbReference type="ChEBI" id="CHEBI:2480"/>
        <dbReference type="ChEBI" id="CHEBI:15378"/>
        <dbReference type="ChEBI" id="CHEBI:37565"/>
        <dbReference type="ChEBI" id="CHEBI:58189"/>
        <dbReference type="ChEBI" id="CHEBI:58502"/>
        <dbReference type="EC" id="2.7.1.156"/>
    </reaction>
</comment>
<proteinExistence type="inferred from homology"/>
<evidence type="ECO:0000313" key="16">
    <source>
        <dbReference type="Proteomes" id="UP000093796"/>
    </source>
</evidence>
<evidence type="ECO:0000256" key="14">
    <source>
        <dbReference type="PIRNR" id="PIRNR006135"/>
    </source>
</evidence>
<accession>A0A1A0C787</accession>
<keyword evidence="10 14" id="KW-0547">Nucleotide-binding</keyword>
<evidence type="ECO:0000256" key="4">
    <source>
        <dbReference type="ARBA" id="ARBA00003889"/>
    </source>
</evidence>
<evidence type="ECO:0000313" key="15">
    <source>
        <dbReference type="EMBL" id="OAZ58481.1"/>
    </source>
</evidence>
<keyword evidence="13 14" id="KW-0342">GTP-binding</keyword>
<evidence type="ECO:0000256" key="10">
    <source>
        <dbReference type="ARBA" id="ARBA00022741"/>
    </source>
</evidence>
<dbReference type="Pfam" id="PF02283">
    <property type="entry name" value="CobU"/>
    <property type="match status" value="1"/>
</dbReference>
<dbReference type="PANTHER" id="PTHR34848">
    <property type="match status" value="1"/>
</dbReference>
<dbReference type="GO" id="GO:0009236">
    <property type="term" value="P:cobalamin biosynthetic process"/>
    <property type="evidence" value="ECO:0007669"/>
    <property type="project" value="UniProtKB-UniRule"/>
</dbReference>
<comment type="pathway">
    <text evidence="5 14">Cofactor biosynthesis; adenosylcobalamin biosynthesis; adenosylcobalamin from cob(II)yrinate a,c-diamide: step 6/7.</text>
</comment>
<evidence type="ECO:0000256" key="9">
    <source>
        <dbReference type="ARBA" id="ARBA00022679"/>
    </source>
</evidence>
<keyword evidence="15" id="KW-0548">Nucleotidyltransferase</keyword>
<keyword evidence="9 14" id="KW-0808">Transferase</keyword>
<sequence length="184" mass="20076">MSVLSLNPTETGAQGTVLILGGARSGKSGLAEAMLTALPSPWIYLATGRAFDAEMQERIEHHKASRTEQGWQTVEEPFDIAWVLKTYAHLPVLVDCLTLWVTNMLLDDQNIEEATYRLLEVLPERLAPTILVGNEVGLGIVPENALARRFRDEAGRLHQRIAAQAGQVVFVAAGLPLVLKGKAL</sequence>
<dbReference type="eggNOG" id="COG2087">
    <property type="taxonomic scope" value="Bacteria"/>
</dbReference>
<comment type="similarity">
    <text evidence="7 14">Belongs to the CobU/CobP family.</text>
</comment>
<evidence type="ECO:0000256" key="8">
    <source>
        <dbReference type="ARBA" id="ARBA00022573"/>
    </source>
</evidence>
<dbReference type="EC" id="2.7.1.156" evidence="14"/>
<comment type="catalytic activity">
    <reaction evidence="2 14">
        <text>adenosylcob(III)inamide phosphate + GTP + H(+) = adenosylcob(III)inamide-GDP + diphosphate</text>
        <dbReference type="Rhea" id="RHEA:22712"/>
        <dbReference type="ChEBI" id="CHEBI:15378"/>
        <dbReference type="ChEBI" id="CHEBI:33019"/>
        <dbReference type="ChEBI" id="CHEBI:37565"/>
        <dbReference type="ChEBI" id="CHEBI:58502"/>
        <dbReference type="ChEBI" id="CHEBI:60487"/>
        <dbReference type="EC" id="2.7.7.62"/>
    </reaction>
</comment>
<comment type="function">
    <text evidence="4 14">Catalyzes ATP-dependent phosphorylation of adenosylcobinamide and addition of GMP to adenosylcobinamide phosphate.</text>
</comment>
<dbReference type="CDD" id="cd00544">
    <property type="entry name" value="CobU"/>
    <property type="match status" value="1"/>
</dbReference>
<comment type="caution">
    <text evidence="15">The sequence shown here is derived from an EMBL/GenBank/DDBJ whole genome shotgun (WGS) entry which is preliminary data.</text>
</comment>
<evidence type="ECO:0000256" key="7">
    <source>
        <dbReference type="ARBA" id="ARBA00007490"/>
    </source>
</evidence>
<dbReference type="RefSeq" id="WP_003629246.1">
    <property type="nucleotide sequence ID" value="NZ_LYUD01000174.1"/>
</dbReference>
<comment type="pathway">
    <text evidence="6 14">Cofactor biosynthesis; adenosylcobalamin biosynthesis; adenosylcobalamin from cob(II)yrinate a,c-diamide: step 5/7.</text>
</comment>
<dbReference type="PATRIC" id="fig|438.15.peg.3311"/>
<dbReference type="Proteomes" id="UP000093796">
    <property type="component" value="Unassembled WGS sequence"/>
</dbReference>
<evidence type="ECO:0000256" key="6">
    <source>
        <dbReference type="ARBA" id="ARBA00005159"/>
    </source>
</evidence>
<dbReference type="GO" id="GO:0043752">
    <property type="term" value="F:adenosylcobinamide kinase activity"/>
    <property type="evidence" value="ECO:0007669"/>
    <property type="project" value="UniProtKB-EC"/>
</dbReference>
<dbReference type="EC" id="2.7.7.62" evidence="14"/>
<dbReference type="InterPro" id="IPR003203">
    <property type="entry name" value="CobU/CobP"/>
</dbReference>
<organism evidence="15 16">
    <name type="scientific">Acetobacter pasteurianus</name>
    <name type="common">Acetobacter turbidans</name>
    <dbReference type="NCBI Taxonomy" id="438"/>
    <lineage>
        <taxon>Bacteria</taxon>
        <taxon>Pseudomonadati</taxon>
        <taxon>Pseudomonadota</taxon>
        <taxon>Alphaproteobacteria</taxon>
        <taxon>Acetobacterales</taxon>
        <taxon>Acetobacteraceae</taxon>
        <taxon>Acetobacter</taxon>
    </lineage>
</organism>
<dbReference type="AlphaFoldDB" id="A0A1A0C787"/>
<dbReference type="GO" id="GO:0005525">
    <property type="term" value="F:GTP binding"/>
    <property type="evidence" value="ECO:0007669"/>
    <property type="project" value="UniProtKB-UniRule"/>
</dbReference>
<dbReference type="GO" id="GO:0008820">
    <property type="term" value="F:cobinamide phosphate guanylyltransferase activity"/>
    <property type="evidence" value="ECO:0007669"/>
    <property type="project" value="UniProtKB-UniRule"/>
</dbReference>